<dbReference type="STRING" id="589865.DaAHT2_2519"/>
<reference evidence="4" key="1">
    <citation type="submission" date="2010-02" db="EMBL/GenBank/DDBJ databases">
        <title>Complete sequence of Desulfurivibrio alkaliphilus AHT2.</title>
        <authorList>
            <consortium name="US DOE Joint Genome Institute"/>
            <person name="Pitluck S."/>
            <person name="Chertkov O."/>
            <person name="Detter J.C."/>
            <person name="Han C."/>
            <person name="Tapia R."/>
            <person name="Larimer F."/>
            <person name="Land M."/>
            <person name="Hauser L."/>
            <person name="Kyrpides N."/>
            <person name="Mikhailova N."/>
            <person name="Sorokin D.Y."/>
            <person name="Muyzer G."/>
            <person name="Woyke T."/>
        </authorList>
    </citation>
    <scope>NUCLEOTIDE SEQUENCE [LARGE SCALE GENOMIC DNA]</scope>
    <source>
        <strain evidence="4">DSM 19089 / UNIQEM U267 / AHT2</strain>
    </source>
</reference>
<dbReference type="OrthoDB" id="5346950at2"/>
<feature type="transmembrane region" description="Helical" evidence="2">
    <location>
        <begin position="6"/>
        <end position="28"/>
    </location>
</feature>
<dbReference type="Proteomes" id="UP000001508">
    <property type="component" value="Chromosome"/>
</dbReference>
<dbReference type="EMBL" id="CP001940">
    <property type="protein sequence ID" value="ADH87183.1"/>
    <property type="molecule type" value="Genomic_DNA"/>
</dbReference>
<evidence type="ECO:0000313" key="3">
    <source>
        <dbReference type="EMBL" id="ADH87183.1"/>
    </source>
</evidence>
<gene>
    <name evidence="3" type="ordered locus">DaAHT2_2519</name>
</gene>
<evidence type="ECO:0000313" key="4">
    <source>
        <dbReference type="Proteomes" id="UP000001508"/>
    </source>
</evidence>
<dbReference type="PANTHER" id="PTHR34703">
    <property type="entry name" value="ANTIPORTER SUBUNIT MNHG2-RELATED"/>
    <property type="match status" value="1"/>
</dbReference>
<dbReference type="InterPro" id="IPR005133">
    <property type="entry name" value="PhaG_MnhG_YufB"/>
</dbReference>
<dbReference type="AlphaFoldDB" id="D6Z0F0"/>
<keyword evidence="2" id="KW-0812">Transmembrane</keyword>
<dbReference type="HOGENOM" id="CLU_121334_2_3_7"/>
<evidence type="ECO:0000256" key="1">
    <source>
        <dbReference type="SAM" id="MobiDB-lite"/>
    </source>
</evidence>
<feature type="transmembrane region" description="Helical" evidence="2">
    <location>
        <begin position="40"/>
        <end position="58"/>
    </location>
</feature>
<dbReference type="eggNOG" id="COG1320">
    <property type="taxonomic scope" value="Bacteria"/>
</dbReference>
<dbReference type="KEGG" id="dak:DaAHT2_2519"/>
<dbReference type="GO" id="GO:0015385">
    <property type="term" value="F:sodium:proton antiporter activity"/>
    <property type="evidence" value="ECO:0007669"/>
    <property type="project" value="TreeGrafter"/>
</dbReference>
<dbReference type="RefSeq" id="WP_013164693.1">
    <property type="nucleotide sequence ID" value="NC_014216.1"/>
</dbReference>
<accession>D6Z0F0</accession>
<keyword evidence="2" id="KW-0472">Membrane</keyword>
<organism evidence="3 4">
    <name type="scientific">Desulfurivibrio alkaliphilus (strain DSM 19089 / UNIQEM U267 / AHT2)</name>
    <dbReference type="NCBI Taxonomy" id="589865"/>
    <lineage>
        <taxon>Bacteria</taxon>
        <taxon>Pseudomonadati</taxon>
        <taxon>Thermodesulfobacteriota</taxon>
        <taxon>Desulfobulbia</taxon>
        <taxon>Desulfobulbales</taxon>
        <taxon>Desulfobulbaceae</taxon>
        <taxon>Desulfurivibrio</taxon>
    </lineage>
</organism>
<evidence type="ECO:0000256" key="2">
    <source>
        <dbReference type="SAM" id="Phobius"/>
    </source>
</evidence>
<feature type="region of interest" description="Disordered" evidence="1">
    <location>
        <begin position="104"/>
        <end position="125"/>
    </location>
</feature>
<feature type="compositionally biased region" description="Basic and acidic residues" evidence="1">
    <location>
        <begin position="115"/>
        <end position="125"/>
    </location>
</feature>
<sequence length="125" mass="13847">MLNAVVIILMISGFLLFFATTVGLLRFPDFYTRVHAAGKGDTLSTALLLAGLIIYYLQDFSGEALLTAVKLSLIVFFVFLASPTATHAIIDAGYEAKVPYWTKRKPSGEAEPYDGAERRREDRQI</sequence>
<keyword evidence="4" id="KW-1185">Reference proteome</keyword>
<name>D6Z0F0_DESAT</name>
<dbReference type="InParanoid" id="D6Z0F0"/>
<dbReference type="PANTHER" id="PTHR34703:SF1">
    <property type="entry name" value="ANTIPORTER SUBUNIT MNHG2-RELATED"/>
    <property type="match status" value="1"/>
</dbReference>
<proteinExistence type="predicted"/>
<keyword evidence="2" id="KW-1133">Transmembrane helix</keyword>
<dbReference type="Pfam" id="PF03334">
    <property type="entry name" value="PhaG_MnhG_YufB"/>
    <property type="match status" value="1"/>
</dbReference>
<dbReference type="NCBIfam" id="TIGR01300">
    <property type="entry name" value="CPA3_mnhG_phaG"/>
    <property type="match status" value="1"/>
</dbReference>
<protein>
    <submittedName>
        <fullName evidence="3">Monovalent cation/proton antiporter, MnhG/PhaG subunit</fullName>
    </submittedName>
</protein>